<dbReference type="EC" id="2.7.7.101" evidence="12"/>
<dbReference type="SMART" id="SM00400">
    <property type="entry name" value="ZnF_CHCC"/>
    <property type="match status" value="1"/>
</dbReference>
<sequence>MSSSVDQIKSKIDIVSLVSSYIKLEKAGSNFKGKCPFHNEKTPSFFVSPDRGNYYCFGCHAKGDIFTFVQEFEGLDFIGALKVLADRAGVELGQYNKGEKTEKQKLHSILEQAVFFYTKKLSENKEAENYLKSRGVKEETIEDFRIGYSPLEWRELFDYLSSRSVSAQDMLQVGLIKYNENAKEKYYDTFRGRIMFPINDSAGRVVGFSGRILVPDDKSPKYLNSPETSLFNKSEILFGLDKAKKDIRLKNYSILVEGQMDLVMLHQVGITNTVASSGTALTENHLVKLRRLSNRIIMAYDGDMAGFRASDRSAGIALALGMELKIAQMPESKDPADLAKKNVPILTEILKNSKHIIDFYTDVLLLGNLPPRELGEEIRRNVLPYISILPSTIEQSHFIKNVAQKTFIKEEALWDDLKKVKSSRAVYTPKTASISPGKRSEAIERRVFGVLLWQRESKEKVSGLNIERLEKRIGDILGERLEELESAFLKEKDMLLFETEAYYNDKTNLESDLEELLRGLEEEYLKKEFTLAMINLQKAEQTKNSGEILKYLEECQRISQRINTIKNVYEKT</sequence>
<dbReference type="InterPro" id="IPR006295">
    <property type="entry name" value="DNA_primase_DnaG"/>
</dbReference>
<evidence type="ECO:0000256" key="3">
    <source>
        <dbReference type="ARBA" id="ARBA00022679"/>
    </source>
</evidence>
<comment type="subunit">
    <text evidence="12">Monomer. Interacts with DnaB.</text>
</comment>
<comment type="catalytic activity">
    <reaction evidence="12">
        <text>ssDNA + n NTP = ssDNA/pppN(pN)n-1 hybrid + (n-1) diphosphate.</text>
        <dbReference type="EC" id="2.7.7.101"/>
    </reaction>
</comment>
<keyword evidence="6 12" id="KW-0479">Metal-binding</keyword>
<dbReference type="InterPro" id="IPR034151">
    <property type="entry name" value="TOPRIM_DnaG_bac"/>
</dbReference>
<evidence type="ECO:0000256" key="10">
    <source>
        <dbReference type="ARBA" id="ARBA00023125"/>
    </source>
</evidence>
<dbReference type="Pfam" id="PF08275">
    <property type="entry name" value="DNAG_N"/>
    <property type="match status" value="1"/>
</dbReference>
<evidence type="ECO:0000313" key="17">
    <source>
        <dbReference type="Proteomes" id="UP000176558"/>
    </source>
</evidence>
<dbReference type="PANTHER" id="PTHR30313:SF2">
    <property type="entry name" value="DNA PRIMASE"/>
    <property type="match status" value="1"/>
</dbReference>
<dbReference type="InterPro" id="IPR030846">
    <property type="entry name" value="DnaG_bac"/>
</dbReference>
<evidence type="ECO:0000256" key="2">
    <source>
        <dbReference type="ARBA" id="ARBA00022515"/>
    </source>
</evidence>
<keyword evidence="7 12" id="KW-0863">Zinc-finger</keyword>
<dbReference type="PIRSF" id="PIRSF002811">
    <property type="entry name" value="DnaG"/>
    <property type="match status" value="1"/>
</dbReference>
<evidence type="ECO:0000256" key="12">
    <source>
        <dbReference type="HAMAP-Rule" id="MF_00974"/>
    </source>
</evidence>
<evidence type="ECO:0000256" key="6">
    <source>
        <dbReference type="ARBA" id="ARBA00022723"/>
    </source>
</evidence>
<comment type="domain">
    <text evidence="12">Contains an N-terminal zinc-binding domain, a central core domain that contains the primase activity, and a C-terminal DnaB-binding domain.</text>
</comment>
<evidence type="ECO:0000256" key="8">
    <source>
        <dbReference type="ARBA" id="ARBA00022833"/>
    </source>
</evidence>
<keyword evidence="8 12" id="KW-0862">Zinc</keyword>
<dbReference type="GO" id="GO:0000428">
    <property type="term" value="C:DNA-directed RNA polymerase complex"/>
    <property type="evidence" value="ECO:0007669"/>
    <property type="project" value="UniProtKB-KW"/>
</dbReference>
<evidence type="ECO:0000313" key="16">
    <source>
        <dbReference type="EMBL" id="OHB12558.1"/>
    </source>
</evidence>
<evidence type="ECO:0000256" key="7">
    <source>
        <dbReference type="ARBA" id="ARBA00022771"/>
    </source>
</evidence>
<keyword evidence="2 12" id="KW-0639">Primosome</keyword>
<dbReference type="GO" id="GO:0005737">
    <property type="term" value="C:cytoplasm"/>
    <property type="evidence" value="ECO:0007669"/>
    <property type="project" value="TreeGrafter"/>
</dbReference>
<dbReference type="SUPFAM" id="SSF56731">
    <property type="entry name" value="DNA primase core"/>
    <property type="match status" value="1"/>
</dbReference>
<dbReference type="Gene3D" id="3.40.1360.10">
    <property type="match status" value="1"/>
</dbReference>
<dbReference type="GO" id="GO:1990077">
    <property type="term" value="C:primosome complex"/>
    <property type="evidence" value="ECO:0007669"/>
    <property type="project" value="UniProtKB-KW"/>
</dbReference>
<keyword evidence="4 12" id="KW-0548">Nucleotidyltransferase</keyword>
<dbReference type="CDD" id="cd03364">
    <property type="entry name" value="TOPRIM_DnaG_primases"/>
    <property type="match status" value="1"/>
</dbReference>
<dbReference type="GO" id="GO:0003899">
    <property type="term" value="F:DNA-directed RNA polymerase activity"/>
    <property type="evidence" value="ECO:0007669"/>
    <property type="project" value="UniProtKB-UniRule"/>
</dbReference>
<dbReference type="PANTHER" id="PTHR30313">
    <property type="entry name" value="DNA PRIMASE"/>
    <property type="match status" value="1"/>
</dbReference>
<dbReference type="SMART" id="SM00493">
    <property type="entry name" value="TOPRIM"/>
    <property type="match status" value="1"/>
</dbReference>
<dbReference type="GO" id="GO:0008270">
    <property type="term" value="F:zinc ion binding"/>
    <property type="evidence" value="ECO:0007669"/>
    <property type="project" value="UniProtKB-UniRule"/>
</dbReference>
<dbReference type="GO" id="GO:0006269">
    <property type="term" value="P:DNA replication, synthesis of primer"/>
    <property type="evidence" value="ECO:0007669"/>
    <property type="project" value="UniProtKB-UniRule"/>
</dbReference>
<dbReference type="EMBL" id="MHWT01000014">
    <property type="protein sequence ID" value="OHB12558.1"/>
    <property type="molecule type" value="Genomic_DNA"/>
</dbReference>
<keyword evidence="1 12" id="KW-0240">DNA-directed RNA polymerase</keyword>
<keyword evidence="10 12" id="KW-0238">DNA-binding</keyword>
<keyword evidence="5 12" id="KW-0235">DNA replication</keyword>
<feature type="zinc finger region" description="CHC2-type" evidence="12 14">
    <location>
        <begin position="35"/>
        <end position="59"/>
    </location>
</feature>
<dbReference type="FunFam" id="3.90.580.10:FF:000001">
    <property type="entry name" value="DNA primase"/>
    <property type="match status" value="1"/>
</dbReference>
<dbReference type="AlphaFoldDB" id="A0A1G2UT90"/>
<keyword evidence="3 12" id="KW-0808">Transferase</keyword>
<evidence type="ECO:0000256" key="11">
    <source>
        <dbReference type="ARBA" id="ARBA00023163"/>
    </source>
</evidence>
<keyword evidence="9" id="KW-0460">Magnesium</keyword>
<dbReference type="InterPro" id="IPR037068">
    <property type="entry name" value="DNA_primase_core_N_sf"/>
</dbReference>
<comment type="cofactor">
    <cofactor evidence="12 13 14">
        <name>Zn(2+)</name>
        <dbReference type="ChEBI" id="CHEBI:29105"/>
    </cofactor>
    <text evidence="12 13 14">Binds 1 zinc ion per monomer.</text>
</comment>
<dbReference type="Proteomes" id="UP000176558">
    <property type="component" value="Unassembled WGS sequence"/>
</dbReference>
<dbReference type="Gene3D" id="3.90.980.10">
    <property type="entry name" value="DNA primase, catalytic core, N-terminal domain"/>
    <property type="match status" value="1"/>
</dbReference>
<dbReference type="GO" id="GO:0003677">
    <property type="term" value="F:DNA binding"/>
    <property type="evidence" value="ECO:0007669"/>
    <property type="project" value="UniProtKB-KW"/>
</dbReference>
<dbReference type="InterPro" id="IPR036977">
    <property type="entry name" value="DNA_primase_Znf_CHC2"/>
</dbReference>
<dbReference type="InterPro" id="IPR006171">
    <property type="entry name" value="TOPRIM_dom"/>
</dbReference>
<dbReference type="NCBIfam" id="TIGR01391">
    <property type="entry name" value="dnaG"/>
    <property type="match status" value="1"/>
</dbReference>
<evidence type="ECO:0000256" key="13">
    <source>
        <dbReference type="PIRNR" id="PIRNR002811"/>
    </source>
</evidence>
<proteinExistence type="inferred from homology"/>
<dbReference type="Pfam" id="PF01807">
    <property type="entry name" value="Zn_ribbon_DnaG"/>
    <property type="match status" value="1"/>
</dbReference>
<dbReference type="InterPro" id="IPR050219">
    <property type="entry name" value="DnaG_primase"/>
</dbReference>
<evidence type="ECO:0000256" key="5">
    <source>
        <dbReference type="ARBA" id="ARBA00022705"/>
    </source>
</evidence>
<dbReference type="SUPFAM" id="SSF57783">
    <property type="entry name" value="Zinc beta-ribbon"/>
    <property type="match status" value="1"/>
</dbReference>
<dbReference type="Pfam" id="PF13155">
    <property type="entry name" value="Toprim_2"/>
    <property type="match status" value="1"/>
</dbReference>
<accession>A0A1G2UT90</accession>
<name>A0A1G2UT90_9BACT</name>
<evidence type="ECO:0000256" key="1">
    <source>
        <dbReference type="ARBA" id="ARBA00022478"/>
    </source>
</evidence>
<comment type="function">
    <text evidence="12 13">RNA polymerase that catalyzes the synthesis of short RNA molecules used as primers for DNA polymerase during DNA replication.</text>
</comment>
<feature type="domain" description="Toprim" evidence="15">
    <location>
        <begin position="251"/>
        <end position="332"/>
    </location>
</feature>
<gene>
    <name evidence="12" type="primary">dnaG</name>
    <name evidence="16" type="ORF">A3G99_01930</name>
</gene>
<comment type="similarity">
    <text evidence="12 13">Belongs to the DnaG primase family.</text>
</comment>
<reference evidence="16 17" key="1">
    <citation type="journal article" date="2016" name="Nat. Commun.">
        <title>Thousands of microbial genomes shed light on interconnected biogeochemical processes in an aquifer system.</title>
        <authorList>
            <person name="Anantharaman K."/>
            <person name="Brown C.T."/>
            <person name="Hug L.A."/>
            <person name="Sharon I."/>
            <person name="Castelle C.J."/>
            <person name="Probst A.J."/>
            <person name="Thomas B.C."/>
            <person name="Singh A."/>
            <person name="Wilkins M.J."/>
            <person name="Karaoz U."/>
            <person name="Brodie E.L."/>
            <person name="Williams K.H."/>
            <person name="Hubbard S.S."/>
            <person name="Banfield J.F."/>
        </authorList>
    </citation>
    <scope>NUCLEOTIDE SEQUENCE [LARGE SCALE GENOMIC DNA]</scope>
</reference>
<keyword evidence="11 12" id="KW-0804">Transcription</keyword>
<evidence type="ECO:0000259" key="15">
    <source>
        <dbReference type="PROSITE" id="PS50880"/>
    </source>
</evidence>
<dbReference type="HAMAP" id="MF_00974">
    <property type="entry name" value="DNA_primase_DnaG"/>
    <property type="match status" value="1"/>
</dbReference>
<comment type="caution">
    <text evidence="16">The sequence shown here is derived from an EMBL/GenBank/DDBJ whole genome shotgun (WGS) entry which is preliminary data.</text>
</comment>
<evidence type="ECO:0000256" key="14">
    <source>
        <dbReference type="PIRSR" id="PIRSR002811-1"/>
    </source>
</evidence>
<dbReference type="PROSITE" id="PS50880">
    <property type="entry name" value="TOPRIM"/>
    <property type="match status" value="1"/>
</dbReference>
<dbReference type="InterPro" id="IPR013264">
    <property type="entry name" value="DNAG_N"/>
</dbReference>
<dbReference type="InterPro" id="IPR002694">
    <property type="entry name" value="Znf_CHC2"/>
</dbReference>
<protein>
    <recommendedName>
        <fullName evidence="12 13">DNA primase</fullName>
        <ecNumber evidence="12">2.7.7.101</ecNumber>
    </recommendedName>
</protein>
<evidence type="ECO:0000256" key="4">
    <source>
        <dbReference type="ARBA" id="ARBA00022695"/>
    </source>
</evidence>
<dbReference type="Gene3D" id="3.90.580.10">
    <property type="entry name" value="Zinc finger, CHC2-type domain"/>
    <property type="match status" value="1"/>
</dbReference>
<dbReference type="FunFam" id="3.90.980.10:FF:000001">
    <property type="entry name" value="DNA primase"/>
    <property type="match status" value="1"/>
</dbReference>
<evidence type="ECO:0000256" key="9">
    <source>
        <dbReference type="ARBA" id="ARBA00022842"/>
    </source>
</evidence>
<organism evidence="16 17">
    <name type="scientific">Candidatus Zambryskibacteria bacterium RIFCSPLOWO2_12_FULL_39_23</name>
    <dbReference type="NCBI Taxonomy" id="1802776"/>
    <lineage>
        <taxon>Bacteria</taxon>
        <taxon>Candidatus Zambryskiibacteriota</taxon>
    </lineage>
</organism>